<keyword evidence="3" id="KW-1185">Reference proteome</keyword>
<evidence type="ECO:0008006" key="4">
    <source>
        <dbReference type="Google" id="ProtNLM"/>
    </source>
</evidence>
<gene>
    <name evidence="2" type="ORF">PG991_011800</name>
</gene>
<comment type="caution">
    <text evidence="2">The sequence shown here is derived from an EMBL/GenBank/DDBJ whole genome shotgun (WGS) entry which is preliminary data.</text>
</comment>
<organism evidence="2 3">
    <name type="scientific">Apiospora marii</name>
    <dbReference type="NCBI Taxonomy" id="335849"/>
    <lineage>
        <taxon>Eukaryota</taxon>
        <taxon>Fungi</taxon>
        <taxon>Dikarya</taxon>
        <taxon>Ascomycota</taxon>
        <taxon>Pezizomycotina</taxon>
        <taxon>Sordariomycetes</taxon>
        <taxon>Xylariomycetidae</taxon>
        <taxon>Amphisphaeriales</taxon>
        <taxon>Apiosporaceae</taxon>
        <taxon>Apiospora</taxon>
    </lineage>
</organism>
<proteinExistence type="predicted"/>
<feature type="signal peptide" evidence="1">
    <location>
        <begin position="1"/>
        <end position="21"/>
    </location>
</feature>
<sequence>MPLLNRLSLLLLLVFSVLVSAESYLKYCSNYDIVTSQKVRNKVFLKADCLGIYGNVTATQCTYLDLNQCYALDTTKKQYKNQRLGKGFYKDTKPDRVSWCHFTYADANYKNANKPTGIECSARDELAGTYTAQFRNLIGAELGFLHCWKRPGFGCPENGEEFY</sequence>
<evidence type="ECO:0000313" key="2">
    <source>
        <dbReference type="EMBL" id="KAK8009249.1"/>
    </source>
</evidence>
<feature type="chain" id="PRO_5045200982" description="Cyanovirin-N domain-containing protein" evidence="1">
    <location>
        <begin position="22"/>
        <end position="163"/>
    </location>
</feature>
<dbReference type="Proteomes" id="UP001396898">
    <property type="component" value="Unassembled WGS sequence"/>
</dbReference>
<protein>
    <recommendedName>
        <fullName evidence="4">Cyanovirin-N domain-containing protein</fullName>
    </recommendedName>
</protein>
<name>A0ABR1RF66_9PEZI</name>
<keyword evidence="1" id="KW-0732">Signal</keyword>
<reference evidence="2 3" key="1">
    <citation type="submission" date="2023-01" db="EMBL/GenBank/DDBJ databases">
        <title>Analysis of 21 Apiospora genomes using comparative genomics revels a genus with tremendous synthesis potential of carbohydrate active enzymes and secondary metabolites.</title>
        <authorList>
            <person name="Sorensen T."/>
        </authorList>
    </citation>
    <scope>NUCLEOTIDE SEQUENCE [LARGE SCALE GENOMIC DNA]</scope>
    <source>
        <strain evidence="2 3">CBS 20057</strain>
    </source>
</reference>
<dbReference type="EMBL" id="JAQQWI010000016">
    <property type="protein sequence ID" value="KAK8009249.1"/>
    <property type="molecule type" value="Genomic_DNA"/>
</dbReference>
<evidence type="ECO:0000256" key="1">
    <source>
        <dbReference type="SAM" id="SignalP"/>
    </source>
</evidence>
<accession>A0ABR1RF66</accession>
<evidence type="ECO:0000313" key="3">
    <source>
        <dbReference type="Proteomes" id="UP001396898"/>
    </source>
</evidence>